<dbReference type="SUPFAM" id="SSF54001">
    <property type="entry name" value="Cysteine proteinases"/>
    <property type="match status" value="1"/>
</dbReference>
<dbReference type="Pfam" id="PF01841">
    <property type="entry name" value="Transglut_core"/>
    <property type="match status" value="1"/>
</dbReference>
<dbReference type="Proteomes" id="UP001601058">
    <property type="component" value="Unassembled WGS sequence"/>
</dbReference>
<dbReference type="InterPro" id="IPR038765">
    <property type="entry name" value="Papain-like_cys_pep_sf"/>
</dbReference>
<dbReference type="PANTHER" id="PTHR33490">
    <property type="entry name" value="BLR5614 PROTEIN-RELATED"/>
    <property type="match status" value="1"/>
</dbReference>
<evidence type="ECO:0000313" key="3">
    <source>
        <dbReference type="Proteomes" id="UP001601058"/>
    </source>
</evidence>
<dbReference type="RefSeq" id="WP_389220088.1">
    <property type="nucleotide sequence ID" value="NZ_JBIACJ010000006.1"/>
</dbReference>
<organism evidence="2 3">
    <name type="scientific">Cytobacillus mangrovibacter</name>
    <dbReference type="NCBI Taxonomy" id="3299024"/>
    <lineage>
        <taxon>Bacteria</taxon>
        <taxon>Bacillati</taxon>
        <taxon>Bacillota</taxon>
        <taxon>Bacilli</taxon>
        <taxon>Bacillales</taxon>
        <taxon>Bacillaceae</taxon>
        <taxon>Cytobacillus</taxon>
    </lineage>
</organism>
<dbReference type="Gene3D" id="3.10.620.30">
    <property type="match status" value="1"/>
</dbReference>
<keyword evidence="3" id="KW-1185">Reference proteome</keyword>
<evidence type="ECO:0000259" key="1">
    <source>
        <dbReference type="Pfam" id="PF01841"/>
    </source>
</evidence>
<name>A0ABW6JZB2_9BACI</name>
<reference evidence="2 3" key="1">
    <citation type="submission" date="2024-08" db="EMBL/GenBank/DDBJ databases">
        <title>Two novel Cytobacillus novel species.</title>
        <authorList>
            <person name="Liu G."/>
        </authorList>
    </citation>
    <scope>NUCLEOTIDE SEQUENCE [LARGE SCALE GENOMIC DNA]</scope>
    <source>
        <strain evidence="2 3">FJAT-53684</strain>
    </source>
</reference>
<dbReference type="InterPro" id="IPR002931">
    <property type="entry name" value="Transglutaminase-like"/>
</dbReference>
<gene>
    <name evidence="2" type="ORF">ACFYKT_12930</name>
</gene>
<proteinExistence type="predicted"/>
<dbReference type="PANTHER" id="PTHR33490:SF3">
    <property type="entry name" value="CONSERVED INTEGRAL MEMBRANE PROTEIN"/>
    <property type="match status" value="1"/>
</dbReference>
<dbReference type="EMBL" id="JBIACJ010000006">
    <property type="protein sequence ID" value="MFE8697242.1"/>
    <property type="molecule type" value="Genomic_DNA"/>
</dbReference>
<accession>A0ABW6JZB2</accession>
<evidence type="ECO:0000313" key="2">
    <source>
        <dbReference type="EMBL" id="MFE8697242.1"/>
    </source>
</evidence>
<protein>
    <submittedName>
        <fullName evidence="2">Transglutaminase family protein</fullName>
    </submittedName>
</protein>
<feature type="domain" description="Transglutaminase-like" evidence="1">
    <location>
        <begin position="36"/>
        <end position="138"/>
    </location>
</feature>
<sequence>MRLIITEEDQKAYLEETNVINFRHPLIQMKIDEFQQLSETKRECAERAFLFVRDEIMHSFDIESMAITITASETLERKEGICFAKAHLLAAFLRGMNIPAGFCYQRVTRKGTRESGYALHGLNAVYFDDMERWFRLDPRGNKAGVYSEFSISQEKLAYPIRTELDEIDYPYVYSRPLETVIQSMKDSTDCKELFLKRPESI</sequence>
<comment type="caution">
    <text evidence="2">The sequence shown here is derived from an EMBL/GenBank/DDBJ whole genome shotgun (WGS) entry which is preliminary data.</text>
</comment>